<accession>A0A170UU51</accession>
<proteinExistence type="predicted"/>
<reference evidence="1" key="1">
    <citation type="submission" date="2016-04" db="EMBL/GenBank/DDBJ databases">
        <authorList>
            <person name="Calderon-Fernandez G.M.Sr."/>
        </authorList>
    </citation>
    <scope>NUCLEOTIDE SEQUENCE</scope>
    <source>
        <strain evidence="1">Int1</strain>
        <tissue evidence="1">Integument</tissue>
    </source>
</reference>
<evidence type="ECO:0000313" key="1">
    <source>
        <dbReference type="EMBL" id="JAR96105.1"/>
    </source>
</evidence>
<protein>
    <submittedName>
        <fullName evidence="1">Tethering factor for nuclear proteasome sts1 isoform x1</fullName>
    </submittedName>
</protein>
<feature type="non-terminal residue" evidence="1">
    <location>
        <position position="81"/>
    </location>
</feature>
<dbReference type="GO" id="GO:0000502">
    <property type="term" value="C:proteasome complex"/>
    <property type="evidence" value="ECO:0007669"/>
    <property type="project" value="UniProtKB-KW"/>
</dbReference>
<dbReference type="EMBL" id="GEMB01007271">
    <property type="protein sequence ID" value="JAR96105.1"/>
    <property type="molecule type" value="Transcribed_RNA"/>
</dbReference>
<feature type="non-terminal residue" evidence="1">
    <location>
        <position position="1"/>
    </location>
</feature>
<dbReference type="AlphaFoldDB" id="A0A170UU51"/>
<reference evidence="1" key="2">
    <citation type="journal article" date="2017" name="J. Med. Entomol.">
        <title>Transcriptome Analysis of the Triatoma infestans (Hemiptera: Reduviidae) Integument.</title>
        <authorList>
            <person name="Calderon-Fernandez G.M."/>
            <person name="Moriconi D.E."/>
            <person name="Dulbecco A.B."/>
            <person name="Juarez M.P."/>
        </authorList>
    </citation>
    <scope>NUCLEOTIDE SEQUENCE</scope>
    <source>
        <strain evidence="1">Int1</strain>
        <tissue evidence="1">Integument</tissue>
    </source>
</reference>
<name>A0A170UU51_TRIIF</name>
<sequence length="81" mass="9191">TTRFKEETSSNHCLILVLPPRLIHQSYSRASTHVLAFKKALVEAGRNFSCQPKQIGKTVLEFVGVLGWEQVVWVHHYGNNS</sequence>
<organism evidence="1">
    <name type="scientific">Triatoma infestans</name>
    <name type="common">Assassin bug</name>
    <dbReference type="NCBI Taxonomy" id="30076"/>
    <lineage>
        <taxon>Eukaryota</taxon>
        <taxon>Metazoa</taxon>
        <taxon>Ecdysozoa</taxon>
        <taxon>Arthropoda</taxon>
        <taxon>Hexapoda</taxon>
        <taxon>Insecta</taxon>
        <taxon>Pterygota</taxon>
        <taxon>Neoptera</taxon>
        <taxon>Paraneoptera</taxon>
        <taxon>Hemiptera</taxon>
        <taxon>Heteroptera</taxon>
        <taxon>Panheteroptera</taxon>
        <taxon>Cimicomorpha</taxon>
        <taxon>Reduviidae</taxon>
        <taxon>Triatominae</taxon>
        <taxon>Triatoma</taxon>
    </lineage>
</organism>
<keyword evidence="1" id="KW-0647">Proteasome</keyword>